<dbReference type="RefSeq" id="WP_123141878.1">
    <property type="nucleotide sequence ID" value="NZ_NRRH01000005.1"/>
</dbReference>
<feature type="compositionally biased region" description="Low complexity" evidence="7">
    <location>
        <begin position="133"/>
        <end position="143"/>
    </location>
</feature>
<dbReference type="GO" id="GO:0050568">
    <property type="term" value="F:protein-glutamine glutaminase activity"/>
    <property type="evidence" value="ECO:0007669"/>
    <property type="project" value="UniProtKB-UniRule"/>
</dbReference>
<accession>A0A4R4A5D3</accession>
<evidence type="ECO:0000256" key="5">
    <source>
        <dbReference type="PROSITE-ProRule" id="PRU00050"/>
    </source>
</evidence>
<evidence type="ECO:0000259" key="9">
    <source>
        <dbReference type="PROSITE" id="PS50122"/>
    </source>
</evidence>
<evidence type="ECO:0000256" key="6">
    <source>
        <dbReference type="PROSITE-ProRule" id="PRU00169"/>
    </source>
</evidence>
<keyword evidence="2 4" id="KW-0378">Hydrolase</keyword>
<evidence type="ECO:0000256" key="7">
    <source>
        <dbReference type="SAM" id="MobiDB-lite"/>
    </source>
</evidence>
<dbReference type="SUPFAM" id="SSF52738">
    <property type="entry name" value="Methylesterase CheB, C-terminal domain"/>
    <property type="match status" value="1"/>
</dbReference>
<comment type="catalytic activity">
    <reaction evidence="3 4">
        <text>[protein]-L-glutamate 5-O-methyl ester + H2O = L-glutamyl-[protein] + methanol + H(+)</text>
        <dbReference type="Rhea" id="RHEA:23236"/>
        <dbReference type="Rhea" id="RHEA-COMP:10208"/>
        <dbReference type="Rhea" id="RHEA-COMP:10311"/>
        <dbReference type="ChEBI" id="CHEBI:15377"/>
        <dbReference type="ChEBI" id="CHEBI:15378"/>
        <dbReference type="ChEBI" id="CHEBI:17790"/>
        <dbReference type="ChEBI" id="CHEBI:29973"/>
        <dbReference type="ChEBI" id="CHEBI:82795"/>
        <dbReference type="EC" id="3.1.1.61"/>
    </reaction>
</comment>
<comment type="subcellular location">
    <subcellularLocation>
        <location evidence="4">Cytoplasm</location>
    </subcellularLocation>
</comment>
<comment type="function">
    <text evidence="4">Involved in chemotaxis. Part of a chemotaxis signal transduction system that modulates chemotaxis in response to various stimuli. Catalyzes the demethylation of specific methylglutamate residues introduced into the chemoreceptors (methyl-accepting chemotaxis proteins or MCP) by CheR. Also mediates the irreversible deamidation of specific glutamine residues to glutamic acid.</text>
</comment>
<evidence type="ECO:0000313" key="11">
    <source>
        <dbReference type="Proteomes" id="UP000295247"/>
    </source>
</evidence>
<dbReference type="AlphaFoldDB" id="A0A4R4A5D3"/>
<dbReference type="GO" id="GO:0008984">
    <property type="term" value="F:protein-glutamate methylesterase activity"/>
    <property type="evidence" value="ECO:0007669"/>
    <property type="project" value="UniProtKB-UniRule"/>
</dbReference>
<dbReference type="InterPro" id="IPR011006">
    <property type="entry name" value="CheY-like_superfamily"/>
</dbReference>
<dbReference type="EMBL" id="SMDC01000014">
    <property type="protein sequence ID" value="TCW33429.1"/>
    <property type="molecule type" value="Genomic_DNA"/>
</dbReference>
<comment type="catalytic activity">
    <reaction evidence="4">
        <text>L-glutaminyl-[protein] + H2O = L-glutamyl-[protein] + NH4(+)</text>
        <dbReference type="Rhea" id="RHEA:16441"/>
        <dbReference type="Rhea" id="RHEA-COMP:10207"/>
        <dbReference type="Rhea" id="RHEA-COMP:10208"/>
        <dbReference type="ChEBI" id="CHEBI:15377"/>
        <dbReference type="ChEBI" id="CHEBI:28938"/>
        <dbReference type="ChEBI" id="CHEBI:29973"/>
        <dbReference type="ChEBI" id="CHEBI:30011"/>
        <dbReference type="EC" id="3.5.1.44"/>
    </reaction>
</comment>
<dbReference type="SUPFAM" id="SSF52172">
    <property type="entry name" value="CheY-like"/>
    <property type="match status" value="1"/>
</dbReference>
<dbReference type="HAMAP" id="MF_00099">
    <property type="entry name" value="CheB_chemtxs"/>
    <property type="match status" value="1"/>
</dbReference>
<dbReference type="Proteomes" id="UP000295247">
    <property type="component" value="Unassembled WGS sequence"/>
</dbReference>
<comment type="PTM">
    <text evidence="4">Phosphorylated by CheA. Phosphorylation of the N-terminal regulatory domain activates the methylesterase activity.</text>
</comment>
<dbReference type="NCBIfam" id="NF001965">
    <property type="entry name" value="PRK00742.1"/>
    <property type="match status" value="1"/>
</dbReference>
<comment type="similarity">
    <text evidence="4">Belongs to the CheB family.</text>
</comment>
<dbReference type="PROSITE" id="PS50110">
    <property type="entry name" value="RESPONSE_REGULATORY"/>
    <property type="match status" value="1"/>
</dbReference>
<dbReference type="Gene3D" id="3.40.50.180">
    <property type="entry name" value="Methylesterase CheB, C-terminal domain"/>
    <property type="match status" value="1"/>
</dbReference>
<keyword evidence="4 6" id="KW-0597">Phosphoprotein</keyword>
<gene>
    <name evidence="4" type="primary">cheB</name>
    <name evidence="10" type="ORF">EDC29_11476</name>
</gene>
<dbReference type="PANTHER" id="PTHR42872:SF3">
    <property type="entry name" value="PROTEIN-GLUTAMATE METHYLESTERASE_PROTEIN-GLUTAMINE GLUTAMINASE 1"/>
    <property type="match status" value="1"/>
</dbReference>
<keyword evidence="1 4" id="KW-0145">Chemotaxis</keyword>
<comment type="domain">
    <text evidence="4">Contains a C-terminal catalytic domain, and an N-terminal region which modulates catalytic activity.</text>
</comment>
<proteinExistence type="inferred from homology"/>
<feature type="active site" evidence="4 5">
    <location>
        <position position="218"/>
    </location>
</feature>
<protein>
    <recommendedName>
        <fullName evidence="4">Protein-glutamate methylesterase/protein-glutamine glutaminase</fullName>
        <ecNumber evidence="4">3.1.1.61</ecNumber>
        <ecNumber evidence="4">3.5.1.44</ecNumber>
    </recommendedName>
</protein>
<dbReference type="GO" id="GO:0000156">
    <property type="term" value="F:phosphorelay response regulator activity"/>
    <property type="evidence" value="ECO:0007669"/>
    <property type="project" value="InterPro"/>
</dbReference>
<dbReference type="InterPro" id="IPR008248">
    <property type="entry name" value="CheB-like"/>
</dbReference>
<dbReference type="PANTHER" id="PTHR42872">
    <property type="entry name" value="PROTEIN-GLUTAMATE METHYLESTERASE/PROTEIN-GLUTAMINE GLUTAMINASE"/>
    <property type="match status" value="1"/>
</dbReference>
<evidence type="ECO:0000256" key="1">
    <source>
        <dbReference type="ARBA" id="ARBA00022500"/>
    </source>
</evidence>
<reference evidence="10 11" key="1">
    <citation type="submission" date="2019-03" db="EMBL/GenBank/DDBJ databases">
        <title>Genomic Encyclopedia of Type Strains, Phase IV (KMG-IV): sequencing the most valuable type-strain genomes for metagenomic binning, comparative biology and taxonomic classification.</title>
        <authorList>
            <person name="Goeker M."/>
        </authorList>
    </citation>
    <scope>NUCLEOTIDE SEQUENCE [LARGE SCALE GENOMIC DNA]</scope>
    <source>
        <strain evidence="10 11">DSM 203</strain>
    </source>
</reference>
<evidence type="ECO:0000256" key="3">
    <source>
        <dbReference type="ARBA" id="ARBA00048267"/>
    </source>
</evidence>
<feature type="region of interest" description="Disordered" evidence="7">
    <location>
        <begin position="133"/>
        <end position="178"/>
    </location>
</feature>
<dbReference type="GO" id="GO:0006935">
    <property type="term" value="P:chemotaxis"/>
    <property type="evidence" value="ECO:0007669"/>
    <property type="project" value="UniProtKB-UniRule"/>
</dbReference>
<dbReference type="CDD" id="cd16432">
    <property type="entry name" value="CheB_Rec"/>
    <property type="match status" value="1"/>
</dbReference>
<dbReference type="EC" id="3.5.1.44" evidence="4"/>
<dbReference type="InterPro" id="IPR001789">
    <property type="entry name" value="Sig_transdc_resp-reg_receiver"/>
</dbReference>
<evidence type="ECO:0000256" key="2">
    <source>
        <dbReference type="ARBA" id="ARBA00022801"/>
    </source>
</evidence>
<evidence type="ECO:0000256" key="4">
    <source>
        <dbReference type="HAMAP-Rule" id="MF_00099"/>
    </source>
</evidence>
<dbReference type="InterPro" id="IPR035909">
    <property type="entry name" value="CheB_C"/>
</dbReference>
<dbReference type="InterPro" id="IPR000673">
    <property type="entry name" value="Sig_transdc_resp-reg_Me-estase"/>
</dbReference>
<feature type="compositionally biased region" description="Low complexity" evidence="7">
    <location>
        <begin position="152"/>
        <end position="162"/>
    </location>
</feature>
<keyword evidence="4" id="KW-0963">Cytoplasm</keyword>
<dbReference type="GO" id="GO:0005737">
    <property type="term" value="C:cytoplasm"/>
    <property type="evidence" value="ECO:0007669"/>
    <property type="project" value="UniProtKB-SubCell"/>
</dbReference>
<dbReference type="CDD" id="cd17541">
    <property type="entry name" value="REC_CheB-like"/>
    <property type="match status" value="1"/>
</dbReference>
<evidence type="ECO:0000259" key="8">
    <source>
        <dbReference type="PROSITE" id="PS50110"/>
    </source>
</evidence>
<dbReference type="Gene3D" id="3.40.50.2300">
    <property type="match status" value="1"/>
</dbReference>
<comment type="caution">
    <text evidence="10">The sequence shown here is derived from an EMBL/GenBank/DDBJ whole genome shotgun (WGS) entry which is preliminary data.</text>
</comment>
<feature type="domain" description="CheB-type methylesterase" evidence="9">
    <location>
        <begin position="179"/>
        <end position="369"/>
    </location>
</feature>
<dbReference type="PROSITE" id="PS50122">
    <property type="entry name" value="CHEB"/>
    <property type="match status" value="1"/>
</dbReference>
<name>A0A4R4A5D3_MARGR</name>
<dbReference type="SMART" id="SM00448">
    <property type="entry name" value="REC"/>
    <property type="match status" value="1"/>
</dbReference>
<dbReference type="Pfam" id="PF00072">
    <property type="entry name" value="Response_reg"/>
    <property type="match status" value="1"/>
</dbReference>
<feature type="domain" description="Response regulatory" evidence="8">
    <location>
        <begin position="4"/>
        <end position="121"/>
    </location>
</feature>
<feature type="active site" evidence="4 5">
    <location>
        <position position="191"/>
    </location>
</feature>
<dbReference type="EC" id="3.1.1.61" evidence="4"/>
<dbReference type="PIRSF" id="PIRSF000876">
    <property type="entry name" value="RR_chemtxs_CheB"/>
    <property type="match status" value="1"/>
</dbReference>
<feature type="modified residue" description="4-aspartylphosphate" evidence="4 6">
    <location>
        <position position="55"/>
    </location>
</feature>
<feature type="active site" evidence="4 5">
    <location>
        <position position="313"/>
    </location>
</feature>
<evidence type="ECO:0000313" key="10">
    <source>
        <dbReference type="EMBL" id="TCW33429.1"/>
    </source>
</evidence>
<sequence length="369" mass="38729">MPLKVVVVDDSAFFRRRIVEILNADIGIEVVGTAGDGREAIEVVKRLKPDVVTMDIEMPVMDGITAVRRIMAESPRPILMFSTLTTDGATATLDALDAGAMDFLPKRFSEMAKDEDSAKMLLRRRVRALARGRGPALTAARAPARAEARHVPASPASSAPAQSPTPAPPPRSSGVRGESLRSLRALLIGTSTGGPVALQEVLKALPSQFPLPIVVVQHMPASFTPAFAERLNNLCQIEVREAANGDALKPGVALLAPGGMQLVLEGGSQPRVRIVDSPPGTIYKPSVDITFTSAVAALRSQVLAVVLTGMGADGREGARALKEHGARIWAQDAASSVVFGMPAAVIEAGLADQVLALRDVGPALVKSLC</sequence>
<dbReference type="Pfam" id="PF01339">
    <property type="entry name" value="CheB_methylest"/>
    <property type="match status" value="1"/>
</dbReference>
<organism evidence="10 11">
    <name type="scientific">Marichromatium gracile</name>
    <name type="common">Chromatium gracile</name>
    <dbReference type="NCBI Taxonomy" id="1048"/>
    <lineage>
        <taxon>Bacteria</taxon>
        <taxon>Pseudomonadati</taxon>
        <taxon>Pseudomonadota</taxon>
        <taxon>Gammaproteobacteria</taxon>
        <taxon>Chromatiales</taxon>
        <taxon>Chromatiaceae</taxon>
        <taxon>Marichromatium</taxon>
    </lineage>
</organism>